<evidence type="ECO:0000313" key="12">
    <source>
        <dbReference type="Proteomes" id="UP000198855"/>
    </source>
</evidence>
<proteinExistence type="inferred from homology"/>
<dbReference type="InterPro" id="IPR001872">
    <property type="entry name" value="Peptidase_A8"/>
</dbReference>
<keyword evidence="3 9" id="KW-0645">Protease</keyword>
<evidence type="ECO:0000256" key="6">
    <source>
        <dbReference type="ARBA" id="ARBA00022801"/>
    </source>
</evidence>
<dbReference type="EC" id="3.4.23.36" evidence="9"/>
<comment type="subcellular location">
    <subcellularLocation>
        <location evidence="9">Cell membrane</location>
        <topology evidence="9">Multi-pass membrane protein</topology>
    </subcellularLocation>
</comment>
<dbReference type="STRING" id="1045775.SAMN05216378_0303"/>
<feature type="transmembrane region" description="Helical" evidence="9">
    <location>
        <begin position="119"/>
        <end position="140"/>
    </location>
</feature>
<protein>
    <recommendedName>
        <fullName evidence="9">Lipoprotein signal peptidase</fullName>
        <ecNumber evidence="9">3.4.23.36</ecNumber>
    </recommendedName>
    <alternativeName>
        <fullName evidence="9">Prolipoprotein signal peptidase</fullName>
    </alternativeName>
    <alternativeName>
        <fullName evidence="9">Signal peptidase II</fullName>
        <shortName evidence="9">SPase II</shortName>
    </alternativeName>
</protein>
<evidence type="ECO:0000256" key="5">
    <source>
        <dbReference type="ARBA" id="ARBA00022750"/>
    </source>
</evidence>
<evidence type="ECO:0000256" key="7">
    <source>
        <dbReference type="ARBA" id="ARBA00022989"/>
    </source>
</evidence>
<dbReference type="PANTHER" id="PTHR33695">
    <property type="entry name" value="LIPOPROTEIN SIGNAL PEPTIDASE"/>
    <property type="match status" value="1"/>
</dbReference>
<dbReference type="GO" id="GO:0006508">
    <property type="term" value="P:proteolysis"/>
    <property type="evidence" value="ECO:0007669"/>
    <property type="project" value="UniProtKB-KW"/>
</dbReference>
<dbReference type="GO" id="GO:0004190">
    <property type="term" value="F:aspartic-type endopeptidase activity"/>
    <property type="evidence" value="ECO:0007669"/>
    <property type="project" value="UniProtKB-UniRule"/>
</dbReference>
<dbReference type="UniPathway" id="UPA00665"/>
<evidence type="ECO:0000256" key="4">
    <source>
        <dbReference type="ARBA" id="ARBA00022692"/>
    </source>
</evidence>
<evidence type="ECO:0000256" key="8">
    <source>
        <dbReference type="ARBA" id="ARBA00023136"/>
    </source>
</evidence>
<comment type="function">
    <text evidence="9">This protein specifically catalyzes the removal of signal peptides from prolipoproteins.</text>
</comment>
<keyword evidence="6 9" id="KW-0378">Hydrolase</keyword>
<gene>
    <name evidence="9" type="primary">lspA</name>
    <name evidence="11" type="ORF">SAMN05216378_0303</name>
</gene>
<keyword evidence="2 9" id="KW-1003">Cell membrane</keyword>
<dbReference type="OrthoDB" id="9810259at2"/>
<evidence type="ECO:0000256" key="1">
    <source>
        <dbReference type="ARBA" id="ARBA00006139"/>
    </source>
</evidence>
<accession>A0A1I1T0I8</accession>
<dbReference type="HAMAP" id="MF_00161">
    <property type="entry name" value="LspA"/>
    <property type="match status" value="1"/>
</dbReference>
<evidence type="ECO:0000256" key="2">
    <source>
        <dbReference type="ARBA" id="ARBA00022475"/>
    </source>
</evidence>
<evidence type="ECO:0000313" key="11">
    <source>
        <dbReference type="EMBL" id="SFD52204.1"/>
    </source>
</evidence>
<evidence type="ECO:0000256" key="9">
    <source>
        <dbReference type="HAMAP-Rule" id="MF_00161"/>
    </source>
</evidence>
<feature type="active site" evidence="9">
    <location>
        <position position="109"/>
    </location>
</feature>
<feature type="transmembrane region" description="Helical" evidence="9">
    <location>
        <begin position="83"/>
        <end position="99"/>
    </location>
</feature>
<keyword evidence="12" id="KW-1185">Reference proteome</keyword>
<dbReference type="RefSeq" id="WP_091180187.1">
    <property type="nucleotide sequence ID" value="NZ_FOMT01000001.1"/>
</dbReference>
<feature type="transmembrane region" description="Helical" evidence="9">
    <location>
        <begin position="53"/>
        <end position="71"/>
    </location>
</feature>
<dbReference type="AlphaFoldDB" id="A0A1I1T0I8"/>
<comment type="caution">
    <text evidence="9">Lacks conserved residue(s) required for the propagation of feature annotation.</text>
</comment>
<keyword evidence="8 9" id="KW-0472">Membrane</keyword>
<keyword evidence="7 9" id="KW-1133">Transmembrane helix</keyword>
<dbReference type="Pfam" id="PF01252">
    <property type="entry name" value="Peptidase_A8"/>
    <property type="match status" value="1"/>
</dbReference>
<sequence length="150" mass="16686">MLFYIIAAFVVLVDQLSKIIIRINVKIDETYTLWGIPMTHIENSGMAGSHFQGYGRLFGILAVLFIVVVIYNRRKGMFNEKTTEISLAFLVGGAAGNGIDRLLFGEVTDFLVSRSGNGVLNMADHAIEIGVLLLIISFVIRPLKRVFRHS</sequence>
<dbReference type="Proteomes" id="UP000198855">
    <property type="component" value="Unassembled WGS sequence"/>
</dbReference>
<dbReference type="GO" id="GO:0005886">
    <property type="term" value="C:plasma membrane"/>
    <property type="evidence" value="ECO:0007669"/>
    <property type="project" value="UniProtKB-SubCell"/>
</dbReference>
<keyword evidence="5 9" id="KW-0064">Aspartyl protease</keyword>
<feature type="active site" evidence="9">
    <location>
        <position position="124"/>
    </location>
</feature>
<evidence type="ECO:0000256" key="10">
    <source>
        <dbReference type="RuleBase" id="RU004181"/>
    </source>
</evidence>
<dbReference type="NCBIfam" id="TIGR00077">
    <property type="entry name" value="lspA"/>
    <property type="match status" value="1"/>
</dbReference>
<comment type="pathway">
    <text evidence="9">Protein modification; lipoprotein biosynthesis (signal peptide cleavage).</text>
</comment>
<comment type="catalytic activity">
    <reaction evidence="9">
        <text>Release of signal peptides from bacterial membrane prolipoproteins. Hydrolyzes -Xaa-Yaa-Zaa-|-(S,diacylglyceryl)Cys-, in which Xaa is hydrophobic (preferably Leu), and Yaa (Ala or Ser) and Zaa (Gly or Ala) have small, neutral side chains.</text>
        <dbReference type="EC" id="3.4.23.36"/>
    </reaction>
</comment>
<keyword evidence="4 9" id="KW-0812">Transmembrane</keyword>
<reference evidence="12" key="1">
    <citation type="submission" date="2016-10" db="EMBL/GenBank/DDBJ databases">
        <authorList>
            <person name="Varghese N."/>
            <person name="Submissions S."/>
        </authorList>
    </citation>
    <scope>NUCLEOTIDE SEQUENCE [LARGE SCALE GENOMIC DNA]</scope>
    <source>
        <strain evidence="12">CGMCC 1.10784</strain>
    </source>
</reference>
<dbReference type="PRINTS" id="PR00781">
    <property type="entry name" value="LIPOSIGPTASE"/>
</dbReference>
<dbReference type="PANTHER" id="PTHR33695:SF1">
    <property type="entry name" value="LIPOPROTEIN SIGNAL PEPTIDASE"/>
    <property type="match status" value="1"/>
</dbReference>
<name>A0A1I1T0I8_9BACL</name>
<dbReference type="EMBL" id="FOMT01000001">
    <property type="protein sequence ID" value="SFD52204.1"/>
    <property type="molecule type" value="Genomic_DNA"/>
</dbReference>
<organism evidence="11 12">
    <name type="scientific">Paenibacillus catalpae</name>
    <dbReference type="NCBI Taxonomy" id="1045775"/>
    <lineage>
        <taxon>Bacteria</taxon>
        <taxon>Bacillati</taxon>
        <taxon>Bacillota</taxon>
        <taxon>Bacilli</taxon>
        <taxon>Bacillales</taxon>
        <taxon>Paenibacillaceae</taxon>
        <taxon>Paenibacillus</taxon>
    </lineage>
</organism>
<comment type="similarity">
    <text evidence="1 9 10">Belongs to the peptidase A8 family.</text>
</comment>
<evidence type="ECO:0000256" key="3">
    <source>
        <dbReference type="ARBA" id="ARBA00022670"/>
    </source>
</evidence>